<evidence type="ECO:0000313" key="2">
    <source>
        <dbReference type="Proteomes" id="UP000076584"/>
    </source>
</evidence>
<reference evidence="1 2" key="1">
    <citation type="submission" date="2015-06" db="EMBL/GenBank/DDBJ databases">
        <title>Survival trade-offs in plant roots during colonization by closely related pathogenic and mutualistic fungi.</title>
        <authorList>
            <person name="Hacquard S."/>
            <person name="Kracher B."/>
            <person name="Hiruma K."/>
            <person name="Weinman A."/>
            <person name="Muench P."/>
            <person name="Garrido Oter R."/>
            <person name="Ver Loren van Themaat E."/>
            <person name="Dallerey J.-F."/>
            <person name="Damm U."/>
            <person name="Henrissat B."/>
            <person name="Lespinet O."/>
            <person name="Thon M."/>
            <person name="Kemen E."/>
            <person name="McHardy A.C."/>
            <person name="Schulze-Lefert P."/>
            <person name="O'Connell R.J."/>
        </authorList>
    </citation>
    <scope>NUCLEOTIDE SEQUENCE [LARGE SCALE GENOMIC DNA]</scope>
    <source>
        <strain evidence="1 2">MAFF 238704</strain>
    </source>
</reference>
<comment type="caution">
    <text evidence="1">The sequence shown here is derived from an EMBL/GenBank/DDBJ whole genome shotgun (WGS) entry which is preliminary data.</text>
</comment>
<organism evidence="1 2">
    <name type="scientific">Colletotrichum incanum</name>
    <name type="common">Soybean anthracnose fungus</name>
    <dbReference type="NCBI Taxonomy" id="1573173"/>
    <lineage>
        <taxon>Eukaryota</taxon>
        <taxon>Fungi</taxon>
        <taxon>Dikarya</taxon>
        <taxon>Ascomycota</taxon>
        <taxon>Pezizomycotina</taxon>
        <taxon>Sordariomycetes</taxon>
        <taxon>Hypocreomycetidae</taxon>
        <taxon>Glomerellales</taxon>
        <taxon>Glomerellaceae</taxon>
        <taxon>Colletotrichum</taxon>
        <taxon>Colletotrichum spaethianum species complex</taxon>
    </lineage>
</organism>
<dbReference type="EMBL" id="LFIW01001831">
    <property type="protein sequence ID" value="KZL80705.1"/>
    <property type="molecule type" value="Genomic_DNA"/>
</dbReference>
<dbReference type="Proteomes" id="UP000076584">
    <property type="component" value="Unassembled WGS sequence"/>
</dbReference>
<name>A0A161W149_COLIC</name>
<dbReference type="PANTHER" id="PTHR47785">
    <property type="entry name" value="ZN(II)2CYS6 TRANSCRIPTION FACTOR (EUROFUNG)-RELATED-RELATED"/>
    <property type="match status" value="1"/>
</dbReference>
<sequence length="369" mass="41630">MDRGACPDAFLAALYYDQLGRVLESYDYLLDAGRALRMMIHCNSERFKKVHEETAGKGIQDKVNNIVLLTYWECVLLESDVLDELSLPPSTYVLRHERVLPWPNMGLLEQDFPPWVSENYMARLLLRKELNQLHAILYSPAASNHPPALKVQNASEIEMRLRGVTWVTSDLRINVENLSAESYVKARLQAKYWGAQVVLYRPLIEMVLDISDNPRQCVDGTKSTSNTADGSGLLSQDYETPVTLHDFKTYEDIPEGIINKVKQGIFALTKSIEAFHDLNSGRFLVTNMFGVAHAQWGNLLILAAAHRDPYLVEFVDKPSLKSLFRQTIEMLKFHAQPGSALMVDQKIIETVDRHLFPTGTKATAGVLGP</sequence>
<dbReference type="InterPro" id="IPR053181">
    <property type="entry name" value="EcdB-like_regulator"/>
</dbReference>
<accession>A0A161W149</accession>
<dbReference type="AlphaFoldDB" id="A0A161W149"/>
<keyword evidence="2" id="KW-1185">Reference proteome</keyword>
<proteinExistence type="predicted"/>
<gene>
    <name evidence="1" type="ORF">CI238_09063</name>
</gene>
<evidence type="ECO:0000313" key="1">
    <source>
        <dbReference type="EMBL" id="KZL80705.1"/>
    </source>
</evidence>
<dbReference type="STRING" id="1573173.A0A161W149"/>
<dbReference type="PANTHER" id="PTHR47785:SF4">
    <property type="entry name" value="ZN(II)2CYS6 TRANSCRIPTION FACTOR (EUROFUNG)"/>
    <property type="match status" value="1"/>
</dbReference>
<protein>
    <submittedName>
        <fullName evidence="1">C6 zinc finger domain-containing protein</fullName>
    </submittedName>
</protein>